<feature type="region of interest" description="Disordered" evidence="1">
    <location>
        <begin position="539"/>
        <end position="579"/>
    </location>
</feature>
<gene>
    <name evidence="2" type="ORF">BG015_002761</name>
</gene>
<evidence type="ECO:0000313" key="2">
    <source>
        <dbReference type="EMBL" id="KAF9153733.1"/>
    </source>
</evidence>
<feature type="compositionally biased region" description="Polar residues" evidence="1">
    <location>
        <begin position="370"/>
        <end position="380"/>
    </location>
</feature>
<dbReference type="OrthoDB" id="66510at2759"/>
<dbReference type="EMBL" id="JAAAUQ010000157">
    <property type="protein sequence ID" value="KAF9153733.1"/>
    <property type="molecule type" value="Genomic_DNA"/>
</dbReference>
<dbReference type="Proteomes" id="UP000748756">
    <property type="component" value="Unassembled WGS sequence"/>
</dbReference>
<feature type="compositionally biased region" description="Polar residues" evidence="1">
    <location>
        <begin position="539"/>
        <end position="550"/>
    </location>
</feature>
<feature type="compositionally biased region" description="Polar residues" evidence="1">
    <location>
        <begin position="692"/>
        <end position="716"/>
    </location>
</feature>
<keyword evidence="3" id="KW-1185">Reference proteome</keyword>
<sequence>MALAMQPKRKLKNRSTRRSTSTRAFEEEDEDMAIISRLEKEPWQPDLLLERQFDKTTSPNPFLSSSSSSTTTAAAAAISNSIDGATGTTTTNNGIDEPAANIESTTAPLSGGFQGVIPVIVKSPSSVITTADSDCVDSIFEDHSSKISGIQEYLQQTHQEQLLLQQQRLQQQQEVQLQLQYQLPAHLVQQNKINNNNATAANSVGTINNSSGIASTNSIRKQTSQQYRNSFHGHSAPFLGLDEHRSSLISRPLSIHEPQARSESPLSKVVTDNEAVIESLQSLKNLAMLALDGLLQQVVSDVTASDPVYNADETTLQARAIIRRKSIPLLRLEEEAQDHSDNQGGLRTPEHEQEQQSLSYLKGDNPHLQEASTRRTTARMSLSDMPIAEMATSSLERLDELARKVDQLHVVTNTTDSNSSSSLLRAQDILHEPLDIPSNSSRDPSTLSSSSHLRRQQNQSRQHAQHHLASPSQLHPSQIFESQEYQLACALAALLACIYRILNTMQEPRLPIRTESADSGLDQASRLWKRLSSNSFVRNPLRASQSNQSNLREHLNNGDSNLVGSSLPSSPEKKMLTHSESATGGFIQSINRQVRIMKSRRTQSTSQIEVQKTTGSDLGKRPLRSIGGSSLHPEDAAQSEKAKNLEREWGELDKLMDEMSFLWQAVGSLEDEQGEVDIDSQSDEEGDRVPVTVTNPFDDSHATKQQQRASTTSAWTPMTPAPDFDQQTLDMAALDDLPKYDDVAPQYRTYEKSDQATTPADDSHTKGGMTRLANRTSRGNMSGLDDEKTRFDLNNVMGAIERLSRVAPRMDNQRVQMSPTQKKQMAQANVSSTISQISRYQWGERAGSSSSSAVRRQTAIIDPVPAEKSRDLNKLMNQIAESAKAGFTTQRAEFSPRQQWKLEGARIGDKIERGEKMRLKDQDWQSPESVLIKDMTRLTNALYQQTASTEAFETQRYTMTEDKARNMALQGILSKIERVSGRRMGNQDALPPVTKSKPNSTSSSSSENKHEEESNRARELQEMIDQVVGSGGGPKRRSAMASQRAEFNPPVPRS</sequence>
<feature type="region of interest" description="Disordered" evidence="1">
    <location>
        <begin position="335"/>
        <end position="385"/>
    </location>
</feature>
<reference evidence="2" key="1">
    <citation type="journal article" date="2020" name="Fungal Divers.">
        <title>Resolving the Mortierellaceae phylogeny through synthesis of multi-gene phylogenetics and phylogenomics.</title>
        <authorList>
            <person name="Vandepol N."/>
            <person name="Liber J."/>
            <person name="Desiro A."/>
            <person name="Na H."/>
            <person name="Kennedy M."/>
            <person name="Barry K."/>
            <person name="Grigoriev I.V."/>
            <person name="Miller A.N."/>
            <person name="O'Donnell K."/>
            <person name="Stajich J.E."/>
            <person name="Bonito G."/>
        </authorList>
    </citation>
    <scope>NUCLEOTIDE SEQUENCE</scope>
    <source>
        <strain evidence="2">NRRL 6426</strain>
    </source>
</reference>
<feature type="region of interest" description="Disordered" evidence="1">
    <location>
        <begin position="750"/>
        <end position="787"/>
    </location>
</feature>
<feature type="region of interest" description="Disordered" evidence="1">
    <location>
        <begin position="432"/>
        <end position="473"/>
    </location>
</feature>
<feature type="compositionally biased region" description="Low complexity" evidence="1">
    <location>
        <begin position="995"/>
        <end position="1006"/>
    </location>
</feature>
<evidence type="ECO:0000313" key="3">
    <source>
        <dbReference type="Proteomes" id="UP000748756"/>
    </source>
</evidence>
<evidence type="ECO:0000256" key="1">
    <source>
        <dbReference type="SAM" id="MobiDB-lite"/>
    </source>
</evidence>
<protein>
    <submittedName>
        <fullName evidence="2">Uncharacterized protein</fullName>
    </submittedName>
</protein>
<name>A0A9P5S2W4_9FUNG</name>
<proteinExistence type="predicted"/>
<feature type="region of interest" description="Disordered" evidence="1">
    <location>
        <begin position="672"/>
        <end position="724"/>
    </location>
</feature>
<dbReference type="AlphaFoldDB" id="A0A9P5S2W4"/>
<feature type="compositionally biased region" description="Acidic residues" evidence="1">
    <location>
        <begin position="672"/>
        <end position="686"/>
    </location>
</feature>
<feature type="compositionally biased region" description="Basic residues" evidence="1">
    <location>
        <begin position="7"/>
        <end position="17"/>
    </location>
</feature>
<accession>A0A9P5S2W4</accession>
<feature type="region of interest" description="Disordered" evidence="1">
    <location>
        <begin position="1"/>
        <end position="31"/>
    </location>
</feature>
<feature type="region of interest" description="Disordered" evidence="1">
    <location>
        <begin position="598"/>
        <end position="642"/>
    </location>
</feature>
<comment type="caution">
    <text evidence="2">The sequence shown here is derived from an EMBL/GenBank/DDBJ whole genome shotgun (WGS) entry which is preliminary data.</text>
</comment>
<feature type="region of interest" description="Disordered" evidence="1">
    <location>
        <begin position="978"/>
        <end position="1054"/>
    </location>
</feature>
<feature type="compositionally biased region" description="Low complexity" evidence="1">
    <location>
        <begin position="437"/>
        <end position="462"/>
    </location>
</feature>
<feature type="compositionally biased region" description="Polar residues" evidence="1">
    <location>
        <begin position="602"/>
        <end position="616"/>
    </location>
</feature>
<feature type="compositionally biased region" description="Basic and acidic residues" evidence="1">
    <location>
        <begin position="632"/>
        <end position="642"/>
    </location>
</feature>
<organism evidence="2 3">
    <name type="scientific">Linnemannia schmuckeri</name>
    <dbReference type="NCBI Taxonomy" id="64567"/>
    <lineage>
        <taxon>Eukaryota</taxon>
        <taxon>Fungi</taxon>
        <taxon>Fungi incertae sedis</taxon>
        <taxon>Mucoromycota</taxon>
        <taxon>Mortierellomycotina</taxon>
        <taxon>Mortierellomycetes</taxon>
        <taxon>Mortierellales</taxon>
        <taxon>Mortierellaceae</taxon>
        <taxon>Linnemannia</taxon>
    </lineage>
</organism>
<feature type="compositionally biased region" description="Polar residues" evidence="1">
    <location>
        <begin position="557"/>
        <end position="569"/>
    </location>
</feature>
<feature type="compositionally biased region" description="Basic and acidic residues" evidence="1">
    <location>
        <begin position="1007"/>
        <end position="1021"/>
    </location>
</feature>